<accession>A0A9P6JX57</accession>
<comment type="caution">
    <text evidence="2">The sequence shown here is derived from an EMBL/GenBank/DDBJ whole genome shotgun (WGS) entry which is preliminary data.</text>
</comment>
<organism evidence="2 3">
    <name type="scientific">Crepidotus variabilis</name>
    <dbReference type="NCBI Taxonomy" id="179855"/>
    <lineage>
        <taxon>Eukaryota</taxon>
        <taxon>Fungi</taxon>
        <taxon>Dikarya</taxon>
        <taxon>Basidiomycota</taxon>
        <taxon>Agaricomycotina</taxon>
        <taxon>Agaricomycetes</taxon>
        <taxon>Agaricomycetidae</taxon>
        <taxon>Agaricales</taxon>
        <taxon>Agaricineae</taxon>
        <taxon>Crepidotaceae</taxon>
        <taxon>Crepidotus</taxon>
    </lineage>
</organism>
<name>A0A9P6JX57_9AGAR</name>
<protein>
    <submittedName>
        <fullName evidence="2">Uncharacterized protein</fullName>
    </submittedName>
</protein>
<dbReference type="EMBL" id="MU157824">
    <property type="protein sequence ID" value="KAF9535535.1"/>
    <property type="molecule type" value="Genomic_DNA"/>
</dbReference>
<dbReference type="AlphaFoldDB" id="A0A9P6JX57"/>
<dbReference type="OrthoDB" id="3255301at2759"/>
<feature type="region of interest" description="Disordered" evidence="1">
    <location>
        <begin position="1"/>
        <end position="43"/>
    </location>
</feature>
<evidence type="ECO:0000313" key="2">
    <source>
        <dbReference type="EMBL" id="KAF9535535.1"/>
    </source>
</evidence>
<gene>
    <name evidence="2" type="ORF">CPB83DRAFT_901243</name>
</gene>
<keyword evidence="3" id="KW-1185">Reference proteome</keyword>
<proteinExistence type="predicted"/>
<sequence length="123" mass="12926">MTTMTLGLSRPAVPSPLANPAHTVPPAQRMVPKRGPSFPHSRALRPFPTISHLVQPAKGGQPGSKAPIKLIEPPKNFKASLNSADKSESIAYNIPSAGSSPAVLSAIPMITRSVQPAAYRLCV</sequence>
<evidence type="ECO:0000313" key="3">
    <source>
        <dbReference type="Proteomes" id="UP000807306"/>
    </source>
</evidence>
<evidence type="ECO:0000256" key="1">
    <source>
        <dbReference type="SAM" id="MobiDB-lite"/>
    </source>
</evidence>
<reference evidence="2" key="1">
    <citation type="submission" date="2020-11" db="EMBL/GenBank/DDBJ databases">
        <authorList>
            <consortium name="DOE Joint Genome Institute"/>
            <person name="Ahrendt S."/>
            <person name="Riley R."/>
            <person name="Andreopoulos W."/>
            <person name="Labutti K."/>
            <person name="Pangilinan J."/>
            <person name="Ruiz-Duenas F.J."/>
            <person name="Barrasa J.M."/>
            <person name="Sanchez-Garcia M."/>
            <person name="Camarero S."/>
            <person name="Miyauchi S."/>
            <person name="Serrano A."/>
            <person name="Linde D."/>
            <person name="Babiker R."/>
            <person name="Drula E."/>
            <person name="Ayuso-Fernandez I."/>
            <person name="Pacheco R."/>
            <person name="Padilla G."/>
            <person name="Ferreira P."/>
            <person name="Barriuso J."/>
            <person name="Kellner H."/>
            <person name="Castanera R."/>
            <person name="Alfaro M."/>
            <person name="Ramirez L."/>
            <person name="Pisabarro A.G."/>
            <person name="Kuo A."/>
            <person name="Tritt A."/>
            <person name="Lipzen A."/>
            <person name="He G."/>
            <person name="Yan M."/>
            <person name="Ng V."/>
            <person name="Cullen D."/>
            <person name="Martin F."/>
            <person name="Rosso M.-N."/>
            <person name="Henrissat B."/>
            <person name="Hibbett D."/>
            <person name="Martinez A.T."/>
            <person name="Grigoriev I.V."/>
        </authorList>
    </citation>
    <scope>NUCLEOTIDE SEQUENCE</scope>
    <source>
        <strain evidence="2">CBS 506.95</strain>
    </source>
</reference>
<dbReference type="Proteomes" id="UP000807306">
    <property type="component" value="Unassembled WGS sequence"/>
</dbReference>